<dbReference type="GO" id="GO:0016747">
    <property type="term" value="F:acyltransferase activity, transferring groups other than amino-acyl groups"/>
    <property type="evidence" value="ECO:0007669"/>
    <property type="project" value="InterPro"/>
</dbReference>
<dbReference type="AlphaFoldDB" id="A0A9X1LVU4"/>
<dbReference type="SUPFAM" id="SSF55729">
    <property type="entry name" value="Acyl-CoA N-acyltransferases (Nat)"/>
    <property type="match status" value="1"/>
</dbReference>
<sequence>MSDFRLVELDSDNLLGAIAIPPPVGEKAYVAPVVFSIAEAYVTPTAWPRVVLDGDEVVGFVMANWDPDNEIEEFRGGIWRLNVVEAAKGRGVGRFAVEQVREEARRRGYEKITVLWDPAEDGPERFYLRVGFEKTGELFGETVGTLKV</sequence>
<evidence type="ECO:0000259" key="1">
    <source>
        <dbReference type="PROSITE" id="PS51186"/>
    </source>
</evidence>
<accession>A0A9X1LVU4</accession>
<keyword evidence="3" id="KW-1185">Reference proteome</keyword>
<comment type="caution">
    <text evidence="2">The sequence shown here is derived from an EMBL/GenBank/DDBJ whole genome shotgun (WGS) entry which is preliminary data.</text>
</comment>
<dbReference type="InterPro" id="IPR000182">
    <property type="entry name" value="GNAT_dom"/>
</dbReference>
<protein>
    <submittedName>
        <fullName evidence="2">GNAT family N-acetyltransferase</fullName>
    </submittedName>
</protein>
<dbReference type="EMBL" id="JAGTTN010000003">
    <property type="protein sequence ID" value="MCC2032673.1"/>
    <property type="molecule type" value="Genomic_DNA"/>
</dbReference>
<organism evidence="2 3">
    <name type="scientific">Microbacterium allomyrinae</name>
    <dbReference type="NCBI Taxonomy" id="2830666"/>
    <lineage>
        <taxon>Bacteria</taxon>
        <taxon>Bacillati</taxon>
        <taxon>Actinomycetota</taxon>
        <taxon>Actinomycetes</taxon>
        <taxon>Micrococcales</taxon>
        <taxon>Microbacteriaceae</taxon>
        <taxon>Microbacterium</taxon>
    </lineage>
</organism>
<dbReference type="InterPro" id="IPR016181">
    <property type="entry name" value="Acyl_CoA_acyltransferase"/>
</dbReference>
<gene>
    <name evidence="2" type="ORF">KEC57_10830</name>
</gene>
<dbReference type="Proteomes" id="UP001139354">
    <property type="component" value="Unassembled WGS sequence"/>
</dbReference>
<dbReference type="CDD" id="cd04301">
    <property type="entry name" value="NAT_SF"/>
    <property type="match status" value="1"/>
</dbReference>
<reference evidence="2" key="1">
    <citation type="submission" date="2021-04" db="EMBL/GenBank/DDBJ databases">
        <title>Microbacterium tenobrionis sp. nov. and Microbacterium allomyrinae sp. nov., isolated from larvae of Tenobrio molitor and Allomyrina dichotoma, respectively.</title>
        <authorList>
            <person name="Lee S.D."/>
        </authorList>
    </citation>
    <scope>NUCLEOTIDE SEQUENCE</scope>
    <source>
        <strain evidence="2">BWT-G7</strain>
    </source>
</reference>
<dbReference type="Gene3D" id="3.40.630.30">
    <property type="match status" value="1"/>
</dbReference>
<evidence type="ECO:0000313" key="2">
    <source>
        <dbReference type="EMBL" id="MCC2032673.1"/>
    </source>
</evidence>
<dbReference type="Pfam" id="PF00583">
    <property type="entry name" value="Acetyltransf_1"/>
    <property type="match status" value="1"/>
</dbReference>
<name>A0A9X1LVU4_9MICO</name>
<evidence type="ECO:0000313" key="3">
    <source>
        <dbReference type="Proteomes" id="UP001139354"/>
    </source>
</evidence>
<dbReference type="PROSITE" id="PS51186">
    <property type="entry name" value="GNAT"/>
    <property type="match status" value="1"/>
</dbReference>
<dbReference type="RefSeq" id="WP_229384639.1">
    <property type="nucleotide sequence ID" value="NZ_JAGTTN010000003.1"/>
</dbReference>
<proteinExistence type="predicted"/>
<feature type="domain" description="N-acetyltransferase" evidence="1">
    <location>
        <begin position="4"/>
        <end position="148"/>
    </location>
</feature>